<evidence type="ECO:0000259" key="3">
    <source>
        <dbReference type="Pfam" id="PF02826"/>
    </source>
</evidence>
<accession>A0ABV9EA18</accession>
<gene>
    <name evidence="4" type="ORF">ACFO8L_02105</name>
</gene>
<organism evidence="4 5">
    <name type="scientific">Sphaerisporangium corydalis</name>
    <dbReference type="NCBI Taxonomy" id="1441875"/>
    <lineage>
        <taxon>Bacteria</taxon>
        <taxon>Bacillati</taxon>
        <taxon>Actinomycetota</taxon>
        <taxon>Actinomycetes</taxon>
        <taxon>Streptosporangiales</taxon>
        <taxon>Streptosporangiaceae</taxon>
        <taxon>Sphaerisporangium</taxon>
    </lineage>
</organism>
<dbReference type="InterPro" id="IPR036291">
    <property type="entry name" value="NAD(P)-bd_dom_sf"/>
</dbReference>
<keyword evidence="2" id="KW-0520">NAD</keyword>
<dbReference type="InterPro" id="IPR006140">
    <property type="entry name" value="D-isomer_DH_NAD-bd"/>
</dbReference>
<keyword evidence="1" id="KW-0560">Oxidoreductase</keyword>
<sequence>MEALIAIAPYPEEADPRAAALETAVSRGGGTVVPVADANGLVWLDGGRPGDLGKLLDGHPGIGWVQFPWAGVERFAATGVFQHPATFTCAKGSFAGQVSEHALMLVLACLRNIPHQARTPRWSRVAPRSLHGLSVTILGGGGIAEELVRLLGPFGCRVRVLRRRPDALAGADETLPPSALSDVLPGTDVLVLALALTAETRHVIGGPELALLPAHAVIVNVARGAHIDTGALVEALAAGRISGAGLDVTDPEPLPEGHPLWSDPRVLITSHCADSPEYVLRMLCERIEHNVRHLRAGTPLDGTIDPTTGY</sequence>
<protein>
    <submittedName>
        <fullName evidence="4">D-isomer specific 2-hydroxyacid dehydrogenase family protein</fullName>
    </submittedName>
</protein>
<dbReference type="Proteomes" id="UP001595891">
    <property type="component" value="Unassembled WGS sequence"/>
</dbReference>
<dbReference type="PANTHER" id="PTHR43333:SF1">
    <property type="entry name" value="D-ISOMER SPECIFIC 2-HYDROXYACID DEHYDROGENASE NAD-BINDING DOMAIN-CONTAINING PROTEIN"/>
    <property type="match status" value="1"/>
</dbReference>
<evidence type="ECO:0000313" key="5">
    <source>
        <dbReference type="Proteomes" id="UP001595891"/>
    </source>
</evidence>
<proteinExistence type="predicted"/>
<dbReference type="PANTHER" id="PTHR43333">
    <property type="entry name" value="2-HACID_DH_C DOMAIN-CONTAINING PROTEIN"/>
    <property type="match status" value="1"/>
</dbReference>
<feature type="domain" description="D-isomer specific 2-hydroxyacid dehydrogenase NAD-binding" evidence="3">
    <location>
        <begin position="103"/>
        <end position="273"/>
    </location>
</feature>
<reference evidence="5" key="1">
    <citation type="journal article" date="2019" name="Int. J. Syst. Evol. Microbiol.">
        <title>The Global Catalogue of Microorganisms (GCM) 10K type strain sequencing project: providing services to taxonomists for standard genome sequencing and annotation.</title>
        <authorList>
            <consortium name="The Broad Institute Genomics Platform"/>
            <consortium name="The Broad Institute Genome Sequencing Center for Infectious Disease"/>
            <person name="Wu L."/>
            <person name="Ma J."/>
        </authorList>
    </citation>
    <scope>NUCLEOTIDE SEQUENCE [LARGE SCALE GENOMIC DNA]</scope>
    <source>
        <strain evidence="5">CCUG 49560</strain>
    </source>
</reference>
<dbReference type="Gene3D" id="3.40.50.720">
    <property type="entry name" value="NAD(P)-binding Rossmann-like Domain"/>
    <property type="match status" value="2"/>
</dbReference>
<comment type="caution">
    <text evidence="4">The sequence shown here is derived from an EMBL/GenBank/DDBJ whole genome shotgun (WGS) entry which is preliminary data.</text>
</comment>
<dbReference type="Pfam" id="PF02826">
    <property type="entry name" value="2-Hacid_dh_C"/>
    <property type="match status" value="1"/>
</dbReference>
<dbReference type="RefSeq" id="WP_262840890.1">
    <property type="nucleotide sequence ID" value="NZ_JANZYP010000003.1"/>
</dbReference>
<evidence type="ECO:0000256" key="1">
    <source>
        <dbReference type="ARBA" id="ARBA00023002"/>
    </source>
</evidence>
<dbReference type="CDD" id="cd12159">
    <property type="entry name" value="2-Hacid_dh_2"/>
    <property type="match status" value="1"/>
</dbReference>
<dbReference type="SUPFAM" id="SSF51735">
    <property type="entry name" value="NAD(P)-binding Rossmann-fold domains"/>
    <property type="match status" value="1"/>
</dbReference>
<evidence type="ECO:0000313" key="4">
    <source>
        <dbReference type="EMBL" id="MFC4584849.1"/>
    </source>
</evidence>
<dbReference type="EMBL" id="JBHSFN010000001">
    <property type="protein sequence ID" value="MFC4584849.1"/>
    <property type="molecule type" value="Genomic_DNA"/>
</dbReference>
<keyword evidence="5" id="KW-1185">Reference proteome</keyword>
<evidence type="ECO:0000256" key="2">
    <source>
        <dbReference type="ARBA" id="ARBA00023027"/>
    </source>
</evidence>
<name>A0ABV9EA18_9ACTN</name>